<dbReference type="EMBL" id="JBHSWH010000001">
    <property type="protein sequence ID" value="MFC6707593.1"/>
    <property type="molecule type" value="Genomic_DNA"/>
</dbReference>
<gene>
    <name evidence="1" type="ORF">ACFQDH_20705</name>
</gene>
<proteinExistence type="predicted"/>
<evidence type="ECO:0000313" key="1">
    <source>
        <dbReference type="EMBL" id="MFC6707593.1"/>
    </source>
</evidence>
<protein>
    <submittedName>
        <fullName evidence="1">AAA family ATPase</fullName>
    </submittedName>
</protein>
<name>A0ABW2AKY4_9MICO</name>
<dbReference type="Gene3D" id="3.40.50.300">
    <property type="entry name" value="P-loop containing nucleotide triphosphate hydrolases"/>
    <property type="match status" value="1"/>
</dbReference>
<dbReference type="Proteomes" id="UP001596298">
    <property type="component" value="Unassembled WGS sequence"/>
</dbReference>
<comment type="caution">
    <text evidence="1">The sequence shown here is derived from an EMBL/GenBank/DDBJ whole genome shotgun (WGS) entry which is preliminary data.</text>
</comment>
<dbReference type="Pfam" id="PF13671">
    <property type="entry name" value="AAA_33"/>
    <property type="match status" value="1"/>
</dbReference>
<keyword evidence="2" id="KW-1185">Reference proteome</keyword>
<dbReference type="InterPro" id="IPR027417">
    <property type="entry name" value="P-loop_NTPase"/>
</dbReference>
<dbReference type="SUPFAM" id="SSF52540">
    <property type="entry name" value="P-loop containing nucleoside triphosphate hydrolases"/>
    <property type="match status" value="1"/>
</dbReference>
<sequence>MGETYRNRRPRLILLNGVPGVGKSTLAREYVAARPGTLNLDIDVLRTMLGGPWEETAGLRRSLALRIIEVHLESGHSLTSSGFCRRSSYCIPSVSTSSMASSVA</sequence>
<organism evidence="1 2">
    <name type="scientific">Flexivirga alba</name>
    <dbReference type="NCBI Taxonomy" id="702742"/>
    <lineage>
        <taxon>Bacteria</taxon>
        <taxon>Bacillati</taxon>
        <taxon>Actinomycetota</taxon>
        <taxon>Actinomycetes</taxon>
        <taxon>Micrococcales</taxon>
        <taxon>Dermacoccaceae</taxon>
        <taxon>Flexivirga</taxon>
    </lineage>
</organism>
<evidence type="ECO:0000313" key="2">
    <source>
        <dbReference type="Proteomes" id="UP001596298"/>
    </source>
</evidence>
<dbReference type="RefSeq" id="WP_382404264.1">
    <property type="nucleotide sequence ID" value="NZ_JBHSWH010000001.1"/>
</dbReference>
<accession>A0ABW2AKY4</accession>
<reference evidence="2" key="1">
    <citation type="journal article" date="2019" name="Int. J. Syst. Evol. Microbiol.">
        <title>The Global Catalogue of Microorganisms (GCM) 10K type strain sequencing project: providing services to taxonomists for standard genome sequencing and annotation.</title>
        <authorList>
            <consortium name="The Broad Institute Genomics Platform"/>
            <consortium name="The Broad Institute Genome Sequencing Center for Infectious Disease"/>
            <person name="Wu L."/>
            <person name="Ma J."/>
        </authorList>
    </citation>
    <scope>NUCLEOTIDE SEQUENCE [LARGE SCALE GENOMIC DNA]</scope>
    <source>
        <strain evidence="2">CCUG 58127</strain>
    </source>
</reference>